<dbReference type="Proteomes" id="UP001372338">
    <property type="component" value="Unassembled WGS sequence"/>
</dbReference>
<dbReference type="PANTHER" id="PTHR32401:SF49">
    <property type="entry name" value="OS10G0129200 PROTEIN"/>
    <property type="match status" value="1"/>
</dbReference>
<feature type="domain" description="Legume lectin" evidence="5">
    <location>
        <begin position="38"/>
        <end position="239"/>
    </location>
</feature>
<dbReference type="AlphaFoldDB" id="A0AAN9I7T0"/>
<keyword evidence="2" id="KW-0430">Lectin</keyword>
<dbReference type="GO" id="GO:0030246">
    <property type="term" value="F:carbohydrate binding"/>
    <property type="evidence" value="ECO:0007669"/>
    <property type="project" value="UniProtKB-KW"/>
</dbReference>
<sequence>MANPFLSQKPFSALLSLFLTFFLLSSTKVNSAASGRHTISNFTSDYVLLGGDAESLNNGNILELTNRADNLPGTGRAVYNFVQNMWHDATGNYASFVTTFSFKLSHSENCEGLVFFMEPQDQQILPENSGGGNLGIVDAYKGLNQFVAVEFDASIDEWDPDYKHIGINVNSVVSLKTAKWEGYLVGRMNNVTISYDSLSKILSVTVIDSATIAVFNLAQVIDLKAVLPQKIRLGFSATSKGHVA</sequence>
<evidence type="ECO:0000259" key="5">
    <source>
        <dbReference type="Pfam" id="PF00139"/>
    </source>
</evidence>
<reference evidence="6 7" key="1">
    <citation type="submission" date="2024-01" db="EMBL/GenBank/DDBJ databases">
        <title>The genomes of 5 underutilized Papilionoideae crops provide insights into root nodulation and disease resistanc.</title>
        <authorList>
            <person name="Yuan L."/>
        </authorList>
    </citation>
    <scope>NUCLEOTIDE SEQUENCE [LARGE SCALE GENOMIC DNA]</scope>
    <source>
        <strain evidence="6">ZHUSHIDOU_FW_LH</strain>
        <tissue evidence="6">Leaf</tissue>
    </source>
</reference>
<keyword evidence="7" id="KW-1185">Reference proteome</keyword>
<feature type="chain" id="PRO_5042819441" description="Legume lectin domain-containing protein" evidence="4">
    <location>
        <begin position="32"/>
        <end position="244"/>
    </location>
</feature>
<comment type="caution">
    <text evidence="6">The sequence shown here is derived from an EMBL/GenBank/DDBJ whole genome shotgun (WGS) entry which is preliminary data.</text>
</comment>
<evidence type="ECO:0000313" key="7">
    <source>
        <dbReference type="Proteomes" id="UP001372338"/>
    </source>
</evidence>
<dbReference type="CDD" id="cd06899">
    <property type="entry name" value="lectin_legume_LecRK_Arcelin_ConA"/>
    <property type="match status" value="1"/>
</dbReference>
<organism evidence="6 7">
    <name type="scientific">Crotalaria pallida</name>
    <name type="common">Smooth rattlebox</name>
    <name type="synonym">Crotalaria striata</name>
    <dbReference type="NCBI Taxonomy" id="3830"/>
    <lineage>
        <taxon>Eukaryota</taxon>
        <taxon>Viridiplantae</taxon>
        <taxon>Streptophyta</taxon>
        <taxon>Embryophyta</taxon>
        <taxon>Tracheophyta</taxon>
        <taxon>Spermatophyta</taxon>
        <taxon>Magnoliopsida</taxon>
        <taxon>eudicotyledons</taxon>
        <taxon>Gunneridae</taxon>
        <taxon>Pentapetalae</taxon>
        <taxon>rosids</taxon>
        <taxon>fabids</taxon>
        <taxon>Fabales</taxon>
        <taxon>Fabaceae</taxon>
        <taxon>Papilionoideae</taxon>
        <taxon>50 kb inversion clade</taxon>
        <taxon>genistoids sensu lato</taxon>
        <taxon>core genistoids</taxon>
        <taxon>Crotalarieae</taxon>
        <taxon>Crotalaria</taxon>
    </lineage>
</organism>
<dbReference type="EMBL" id="JAYWIO010000004">
    <property type="protein sequence ID" value="KAK7266860.1"/>
    <property type="molecule type" value="Genomic_DNA"/>
</dbReference>
<evidence type="ECO:0000313" key="6">
    <source>
        <dbReference type="EMBL" id="KAK7266860.1"/>
    </source>
</evidence>
<proteinExistence type="inferred from homology"/>
<dbReference type="InterPro" id="IPR050258">
    <property type="entry name" value="Leguminous_Lectin"/>
</dbReference>
<dbReference type="Pfam" id="PF00139">
    <property type="entry name" value="Lectin_legB"/>
    <property type="match status" value="1"/>
</dbReference>
<dbReference type="InterPro" id="IPR016363">
    <property type="entry name" value="L-lectin"/>
</dbReference>
<accession>A0AAN9I7T0</accession>
<evidence type="ECO:0000256" key="1">
    <source>
        <dbReference type="ARBA" id="ARBA00007606"/>
    </source>
</evidence>
<protein>
    <recommendedName>
        <fullName evidence="5">Legume lectin domain-containing protein</fullName>
    </recommendedName>
</protein>
<gene>
    <name evidence="6" type="ORF">RIF29_19518</name>
</gene>
<dbReference type="Gene3D" id="2.60.120.200">
    <property type="match status" value="1"/>
</dbReference>
<keyword evidence="3" id="KW-0464">Manganese</keyword>
<evidence type="ECO:0000256" key="2">
    <source>
        <dbReference type="ARBA" id="ARBA00022734"/>
    </source>
</evidence>
<evidence type="ECO:0000256" key="4">
    <source>
        <dbReference type="SAM" id="SignalP"/>
    </source>
</evidence>
<dbReference type="PANTHER" id="PTHR32401">
    <property type="entry name" value="CONCANAVALIN A-LIKE LECTIN FAMILY PROTEIN"/>
    <property type="match status" value="1"/>
</dbReference>
<dbReference type="InterPro" id="IPR013320">
    <property type="entry name" value="ConA-like_dom_sf"/>
</dbReference>
<keyword evidence="4" id="KW-0732">Signal</keyword>
<feature type="signal peptide" evidence="4">
    <location>
        <begin position="1"/>
        <end position="31"/>
    </location>
</feature>
<comment type="similarity">
    <text evidence="1">Belongs to the leguminous lectin family.</text>
</comment>
<evidence type="ECO:0000256" key="3">
    <source>
        <dbReference type="ARBA" id="ARBA00023211"/>
    </source>
</evidence>
<name>A0AAN9I7T0_CROPI</name>
<dbReference type="PIRSF" id="PIRSF002690">
    <property type="entry name" value="L-type_lectin_plant"/>
    <property type="match status" value="1"/>
</dbReference>
<dbReference type="SUPFAM" id="SSF49899">
    <property type="entry name" value="Concanavalin A-like lectins/glucanases"/>
    <property type="match status" value="1"/>
</dbReference>
<dbReference type="InterPro" id="IPR001220">
    <property type="entry name" value="Legume_lectin_dom"/>
</dbReference>